<accession>A0A7G7GC06</accession>
<gene>
    <name evidence="1" type="ORF">HUW51_18880</name>
</gene>
<dbReference type="AlphaFoldDB" id="A0A7G7GC06"/>
<keyword evidence="2" id="KW-1185">Reference proteome</keyword>
<dbReference type="KEGG" id="aswu:HUW51_18880"/>
<reference evidence="1 2" key="1">
    <citation type="journal article" date="2018" name="Int. J. Syst. Evol. Microbiol.">
        <title>Adhaeribacter swui sp. nov., isolated from wet mud.</title>
        <authorList>
            <person name="Kim D.U."/>
            <person name="Kim K.W."/>
            <person name="Kang M.S."/>
            <person name="Kim J.Y."/>
            <person name="Jang J.H."/>
            <person name="Kim M.K."/>
        </authorList>
    </citation>
    <scope>NUCLEOTIDE SEQUENCE [LARGE SCALE GENOMIC DNA]</scope>
    <source>
        <strain evidence="1 2">KCTC 52873</strain>
    </source>
</reference>
<name>A0A7G7GC06_9BACT</name>
<sequence>MKNAILIFILILLLSCSGNKREKPTDYSQLYDKIEKLKQKYHLVDVRFDTEYIYNPGDLSNLLSHIVNTTIPEKRIKVNEQLSKNGKFYVATVTNSDTTIQISTPINSDWLSDDVMDKVFKIPEIFKSNKKFYLINPVITGQDAWFFCGLEEDLKAAKKEGLPIYFSGEDPTTTPEFTKFQ</sequence>
<organism evidence="1 2">
    <name type="scientific">Adhaeribacter swui</name>
    <dbReference type="NCBI Taxonomy" id="2086471"/>
    <lineage>
        <taxon>Bacteria</taxon>
        <taxon>Pseudomonadati</taxon>
        <taxon>Bacteroidota</taxon>
        <taxon>Cytophagia</taxon>
        <taxon>Cytophagales</taxon>
        <taxon>Hymenobacteraceae</taxon>
        <taxon>Adhaeribacter</taxon>
    </lineage>
</organism>
<proteinExistence type="predicted"/>
<evidence type="ECO:0000313" key="1">
    <source>
        <dbReference type="EMBL" id="QNF34690.1"/>
    </source>
</evidence>
<evidence type="ECO:0000313" key="2">
    <source>
        <dbReference type="Proteomes" id="UP000515237"/>
    </source>
</evidence>
<protein>
    <submittedName>
        <fullName evidence="1">Uncharacterized protein</fullName>
    </submittedName>
</protein>
<dbReference type="RefSeq" id="WP_185271185.1">
    <property type="nucleotide sequence ID" value="NZ_CP055156.1"/>
</dbReference>
<dbReference type="EMBL" id="CP055156">
    <property type="protein sequence ID" value="QNF34690.1"/>
    <property type="molecule type" value="Genomic_DNA"/>
</dbReference>
<dbReference type="PROSITE" id="PS51257">
    <property type="entry name" value="PROKAR_LIPOPROTEIN"/>
    <property type="match status" value="1"/>
</dbReference>
<dbReference type="Proteomes" id="UP000515237">
    <property type="component" value="Chromosome"/>
</dbReference>